<dbReference type="Pfam" id="PF03466">
    <property type="entry name" value="LysR_substrate"/>
    <property type="match status" value="1"/>
</dbReference>
<keyword evidence="5" id="KW-0472">Membrane</keyword>
<dbReference type="eggNOG" id="COG0583">
    <property type="taxonomic scope" value="Bacteria"/>
</dbReference>
<feature type="domain" description="HTH lysR-type" evidence="6">
    <location>
        <begin position="2"/>
        <end position="59"/>
    </location>
</feature>
<dbReference type="AlphaFoldDB" id="K6VMA6"/>
<dbReference type="OrthoDB" id="4131546at2"/>
<dbReference type="InterPro" id="IPR005119">
    <property type="entry name" value="LysR_subst-bd"/>
</dbReference>
<evidence type="ECO:0000256" key="3">
    <source>
        <dbReference type="ARBA" id="ARBA00023125"/>
    </source>
</evidence>
<evidence type="ECO:0000259" key="6">
    <source>
        <dbReference type="PROSITE" id="PS50931"/>
    </source>
</evidence>
<organism evidence="7 8">
    <name type="scientific">Kineosphaera limosa NBRC 100340</name>
    <dbReference type="NCBI Taxonomy" id="1184609"/>
    <lineage>
        <taxon>Bacteria</taxon>
        <taxon>Bacillati</taxon>
        <taxon>Actinomycetota</taxon>
        <taxon>Actinomycetes</taxon>
        <taxon>Micrococcales</taxon>
        <taxon>Dermatophilaceae</taxon>
        <taxon>Kineosphaera</taxon>
    </lineage>
</organism>
<keyword evidence="4" id="KW-0804">Transcription</keyword>
<evidence type="ECO:0000256" key="5">
    <source>
        <dbReference type="SAM" id="Phobius"/>
    </source>
</evidence>
<dbReference type="RefSeq" id="WP_006593865.1">
    <property type="nucleotide sequence ID" value="NZ_BAHD01000065.1"/>
</dbReference>
<feature type="transmembrane region" description="Helical" evidence="5">
    <location>
        <begin position="230"/>
        <end position="253"/>
    </location>
</feature>
<evidence type="ECO:0000256" key="2">
    <source>
        <dbReference type="ARBA" id="ARBA00023015"/>
    </source>
</evidence>
<dbReference type="STRING" id="1184609.KILIM_065_00090"/>
<dbReference type="FunFam" id="1.10.10.10:FF:000001">
    <property type="entry name" value="LysR family transcriptional regulator"/>
    <property type="match status" value="1"/>
</dbReference>
<keyword evidence="8" id="KW-1185">Reference proteome</keyword>
<dbReference type="Gene3D" id="1.10.10.10">
    <property type="entry name" value="Winged helix-like DNA-binding domain superfamily/Winged helix DNA-binding domain"/>
    <property type="match status" value="1"/>
</dbReference>
<keyword evidence="3" id="KW-0238">DNA-binding</keyword>
<dbReference type="Gene3D" id="3.40.190.10">
    <property type="entry name" value="Periplasmic binding protein-like II"/>
    <property type="match status" value="2"/>
</dbReference>
<dbReference type="SUPFAM" id="SSF53850">
    <property type="entry name" value="Periplasmic binding protein-like II"/>
    <property type="match status" value="1"/>
</dbReference>
<dbReference type="PROSITE" id="PS50931">
    <property type="entry name" value="HTH_LYSR"/>
    <property type="match status" value="1"/>
</dbReference>
<evidence type="ECO:0000313" key="7">
    <source>
        <dbReference type="EMBL" id="GAB97333.1"/>
    </source>
</evidence>
<proteinExistence type="inferred from homology"/>
<dbReference type="CDD" id="cd08423">
    <property type="entry name" value="PBP2_LTTR_like_6"/>
    <property type="match status" value="1"/>
</dbReference>
<evidence type="ECO:0000256" key="1">
    <source>
        <dbReference type="ARBA" id="ARBA00009437"/>
    </source>
</evidence>
<dbReference type="Pfam" id="PF00126">
    <property type="entry name" value="HTH_1"/>
    <property type="match status" value="1"/>
</dbReference>
<comment type="similarity">
    <text evidence="1">Belongs to the LysR transcriptional regulatory family.</text>
</comment>
<dbReference type="InterPro" id="IPR036390">
    <property type="entry name" value="WH_DNA-bd_sf"/>
</dbReference>
<evidence type="ECO:0000313" key="8">
    <source>
        <dbReference type="Proteomes" id="UP000008366"/>
    </source>
</evidence>
<keyword evidence="5" id="KW-1133">Transmembrane helix</keyword>
<dbReference type="InterPro" id="IPR036388">
    <property type="entry name" value="WH-like_DNA-bd_sf"/>
</dbReference>
<dbReference type="GO" id="GO:0003677">
    <property type="term" value="F:DNA binding"/>
    <property type="evidence" value="ECO:0007669"/>
    <property type="project" value="UniProtKB-KW"/>
</dbReference>
<dbReference type="GO" id="GO:0003700">
    <property type="term" value="F:DNA-binding transcription factor activity"/>
    <property type="evidence" value="ECO:0007669"/>
    <property type="project" value="InterPro"/>
</dbReference>
<dbReference type="Proteomes" id="UP000008366">
    <property type="component" value="Unassembled WGS sequence"/>
</dbReference>
<reference evidence="7 8" key="1">
    <citation type="submission" date="2012-08" db="EMBL/GenBank/DDBJ databases">
        <title>Whole genome shotgun sequence of Kineosphaera limosa NBRC 100340.</title>
        <authorList>
            <person name="Yoshida I."/>
            <person name="Isaki S."/>
            <person name="Hosoyama A."/>
            <person name="Tsuchikane K."/>
            <person name="Katsumata H."/>
            <person name="Ando Y."/>
            <person name="Ohji S."/>
            <person name="Hamada M."/>
            <person name="Tamura T."/>
            <person name="Yamazoe A."/>
            <person name="Yamazaki S."/>
            <person name="Fujita N."/>
        </authorList>
    </citation>
    <scope>NUCLEOTIDE SEQUENCE [LARGE SCALE GENOMIC DNA]</scope>
    <source>
        <strain evidence="7 8">NBRC 100340</strain>
    </source>
</reference>
<dbReference type="PANTHER" id="PTHR30346">
    <property type="entry name" value="TRANSCRIPTIONAL DUAL REGULATOR HCAR-RELATED"/>
    <property type="match status" value="1"/>
</dbReference>
<dbReference type="GO" id="GO:0032993">
    <property type="term" value="C:protein-DNA complex"/>
    <property type="evidence" value="ECO:0007669"/>
    <property type="project" value="TreeGrafter"/>
</dbReference>
<sequence length="308" mass="33274">MFTLQQLRIFQAVARDGSIGGGALALGLTQPTVSHHLAALEKELETPVLVRHARGVTLTDRGRILLTYADQILGSAQGAVQAIRDRAQLEEGELRIMTFATAGASFLPSLLAEFHRRHPAVRIRVSEHNDPSGGLLQVRDGAVDFAFIFTVPQWAHNVPELRIRSLFKDPLVVALPSSHRLAGQDVVDLADLAGEQWITQNTDHDAHHVTLLSACTAAGFAPSCPIRSDAFATIATYVAFGLGVALIPALAAANMPAGVRCLPVRSPGLFREVRMAYPADDASTPASAFVRVISAIDAQWWRQWTDVD</sequence>
<dbReference type="SUPFAM" id="SSF46785">
    <property type="entry name" value="Winged helix' DNA-binding domain"/>
    <property type="match status" value="1"/>
</dbReference>
<dbReference type="InterPro" id="IPR000847">
    <property type="entry name" value="LysR_HTH_N"/>
</dbReference>
<comment type="caution">
    <text evidence="7">The sequence shown here is derived from an EMBL/GenBank/DDBJ whole genome shotgun (WGS) entry which is preliminary data.</text>
</comment>
<dbReference type="PANTHER" id="PTHR30346:SF29">
    <property type="entry name" value="LYSR SUBSTRATE-BINDING"/>
    <property type="match status" value="1"/>
</dbReference>
<name>K6VMA6_9MICO</name>
<keyword evidence="5" id="KW-0812">Transmembrane</keyword>
<keyword evidence="2" id="KW-0805">Transcription regulation</keyword>
<accession>K6VMA6</accession>
<gene>
    <name evidence="7" type="ORF">KILIM_065_00090</name>
</gene>
<dbReference type="EMBL" id="BAHD01000065">
    <property type="protein sequence ID" value="GAB97333.1"/>
    <property type="molecule type" value="Genomic_DNA"/>
</dbReference>
<protein>
    <submittedName>
        <fullName evidence="7">Putative LysR family transcriptional regulator</fullName>
    </submittedName>
</protein>
<evidence type="ECO:0000256" key="4">
    <source>
        <dbReference type="ARBA" id="ARBA00023163"/>
    </source>
</evidence>